<dbReference type="OrthoDB" id="7481291at2759"/>
<dbReference type="PANTHER" id="PTHR21622:SF4">
    <property type="entry name" value="CHCH DOMAIN-CONTAINING PROTEIN-RELATED"/>
    <property type="match status" value="1"/>
</dbReference>
<dbReference type="STRING" id="1611254.A0A2G5U1T1"/>
<dbReference type="GO" id="GO:0005758">
    <property type="term" value="C:mitochondrial intermembrane space"/>
    <property type="evidence" value="ECO:0007669"/>
    <property type="project" value="TreeGrafter"/>
</dbReference>
<reference evidence="3" key="1">
    <citation type="submission" date="2017-10" db="EMBL/GenBank/DDBJ databases">
        <title>Rapid genome shrinkage in a self-fertile nematode reveals novel sperm competition proteins.</title>
        <authorList>
            <person name="Yin D."/>
            <person name="Schwarz E.M."/>
            <person name="Thomas C.G."/>
            <person name="Felde R.L."/>
            <person name="Korf I.F."/>
            <person name="Cutter A.D."/>
            <person name="Schartner C.M."/>
            <person name="Ralston E.J."/>
            <person name="Meyer B.J."/>
            <person name="Haag E.S."/>
        </authorList>
    </citation>
    <scope>NUCLEOTIDE SEQUENCE [LARGE SCALE GENOMIC DNA]</scope>
    <source>
        <strain evidence="3">JU1422</strain>
    </source>
</reference>
<dbReference type="PANTHER" id="PTHR21622">
    <property type="entry name" value="COILED-COIL-HELIX-COILED-COIL-HELIX DOMAIN CONTAINING 4"/>
    <property type="match status" value="1"/>
</dbReference>
<protein>
    <recommendedName>
        <fullName evidence="4">CHCH domain-containing protein</fullName>
    </recommendedName>
</protein>
<dbReference type="Gene3D" id="1.10.287.2900">
    <property type="match status" value="1"/>
</dbReference>
<evidence type="ECO:0000313" key="2">
    <source>
        <dbReference type="EMBL" id="PIC33321.1"/>
    </source>
</evidence>
<organism evidence="2 3">
    <name type="scientific">Caenorhabditis nigoni</name>
    <dbReference type="NCBI Taxonomy" id="1611254"/>
    <lineage>
        <taxon>Eukaryota</taxon>
        <taxon>Metazoa</taxon>
        <taxon>Ecdysozoa</taxon>
        <taxon>Nematoda</taxon>
        <taxon>Chromadorea</taxon>
        <taxon>Rhabditida</taxon>
        <taxon>Rhabditina</taxon>
        <taxon>Rhabditomorpha</taxon>
        <taxon>Rhabditoidea</taxon>
        <taxon>Rhabditidae</taxon>
        <taxon>Peloderinae</taxon>
        <taxon>Caenorhabditis</taxon>
    </lineage>
</organism>
<evidence type="ECO:0008006" key="4">
    <source>
        <dbReference type="Google" id="ProtNLM"/>
    </source>
</evidence>
<dbReference type="GO" id="GO:0015035">
    <property type="term" value="F:protein-disulfide reductase activity"/>
    <property type="evidence" value="ECO:0007669"/>
    <property type="project" value="InterPro"/>
</dbReference>
<dbReference type="Proteomes" id="UP000230233">
    <property type="component" value="Chromosome IV"/>
</dbReference>
<dbReference type="GO" id="GO:0045041">
    <property type="term" value="P:protein import into mitochondrial intermembrane space"/>
    <property type="evidence" value="ECO:0007669"/>
    <property type="project" value="InterPro"/>
</dbReference>
<gene>
    <name evidence="2" type="primary">Cni-ZK616.3</name>
    <name evidence="2" type="synonym">Cnig_chr_IV.g13344</name>
    <name evidence="2" type="ORF">B9Z55_013344</name>
</gene>
<comment type="caution">
    <text evidence="2">The sequence shown here is derived from an EMBL/GenBank/DDBJ whole genome shotgun (WGS) entry which is preliminary data.</text>
</comment>
<proteinExistence type="predicted"/>
<dbReference type="InterPro" id="IPR039289">
    <property type="entry name" value="CHCHD4"/>
</dbReference>
<accession>A0A2G5U1T1</accession>
<keyword evidence="1" id="KW-1015">Disulfide bond</keyword>
<evidence type="ECO:0000256" key="1">
    <source>
        <dbReference type="ARBA" id="ARBA00023157"/>
    </source>
</evidence>
<keyword evidence="3" id="KW-1185">Reference proteome</keyword>
<sequence length="135" mass="15918">MFFPFLRRLQCHVSKDEVLYIRRDEFEEPIKSEWVLEMQNVEKYRPNGPVLPDGSINWQCACMAGGSLVAHRCGNYFRELYVCMKSDDTRDPSEKCPHQFVNWAACMQNMSDERREQMRKAMTEEAGDLKISEKK</sequence>
<dbReference type="EMBL" id="PDUG01000004">
    <property type="protein sequence ID" value="PIC33321.1"/>
    <property type="molecule type" value="Genomic_DNA"/>
</dbReference>
<evidence type="ECO:0000313" key="3">
    <source>
        <dbReference type="Proteomes" id="UP000230233"/>
    </source>
</evidence>
<dbReference type="AlphaFoldDB" id="A0A2G5U1T1"/>
<name>A0A2G5U1T1_9PELO</name>